<protein>
    <submittedName>
        <fullName evidence="6">Insecticidal delta-endotoxin Cry8Ea1 family protein</fullName>
    </submittedName>
</protein>
<evidence type="ECO:0000313" key="6">
    <source>
        <dbReference type="EMBL" id="MFD2564596.1"/>
    </source>
</evidence>
<reference evidence="7" key="1">
    <citation type="journal article" date="2019" name="Int. J. Syst. Evol. Microbiol.">
        <title>The Global Catalogue of Microorganisms (GCM) 10K type strain sequencing project: providing services to taxonomists for standard genome sequencing and annotation.</title>
        <authorList>
            <consortium name="The Broad Institute Genomics Platform"/>
            <consortium name="The Broad Institute Genome Sequencing Center for Infectious Disease"/>
            <person name="Wu L."/>
            <person name="Ma J."/>
        </authorList>
    </citation>
    <scope>NUCLEOTIDE SEQUENCE [LARGE SCALE GENOMIC DNA]</scope>
    <source>
        <strain evidence="7">KCTC 52274</strain>
    </source>
</reference>
<dbReference type="Proteomes" id="UP001597319">
    <property type="component" value="Unassembled WGS sequence"/>
</dbReference>
<feature type="domain" description="Pesticidal crystal protein" evidence="5">
    <location>
        <begin position="229"/>
        <end position="356"/>
    </location>
</feature>
<dbReference type="RefSeq" id="WP_378294419.1">
    <property type="nucleotide sequence ID" value="NZ_JBHULE010000019.1"/>
</dbReference>
<organism evidence="6 7">
    <name type="scientific">Aquimarina rubra</name>
    <dbReference type="NCBI Taxonomy" id="1920033"/>
    <lineage>
        <taxon>Bacteria</taxon>
        <taxon>Pseudomonadati</taxon>
        <taxon>Bacteroidota</taxon>
        <taxon>Flavobacteriia</taxon>
        <taxon>Flavobacteriales</taxon>
        <taxon>Flavobacteriaceae</taxon>
        <taxon>Aquimarina</taxon>
    </lineage>
</organism>
<name>A0ABW5LKE1_9FLAO</name>
<keyword evidence="4" id="KW-0843">Virulence</keyword>
<dbReference type="SUPFAM" id="SSF56849">
    <property type="entry name" value="delta-Endotoxin (insectocide), N-terminal domain"/>
    <property type="match status" value="1"/>
</dbReference>
<evidence type="ECO:0000256" key="4">
    <source>
        <dbReference type="ARBA" id="ARBA00023026"/>
    </source>
</evidence>
<evidence type="ECO:0000313" key="7">
    <source>
        <dbReference type="Proteomes" id="UP001597319"/>
    </source>
</evidence>
<dbReference type="Pfam" id="PF03945">
    <property type="entry name" value="Endotoxin_N"/>
    <property type="match status" value="1"/>
</dbReference>
<comment type="similarity">
    <text evidence="1">Belongs to the delta endotoxin family.</text>
</comment>
<dbReference type="Gene3D" id="1.20.190.10">
    <property type="entry name" value="Pesticidal crystal protein, N-terminal domain"/>
    <property type="match status" value="1"/>
</dbReference>
<keyword evidence="3" id="KW-0749">Sporulation</keyword>
<evidence type="ECO:0000259" key="5">
    <source>
        <dbReference type="Pfam" id="PF03945"/>
    </source>
</evidence>
<dbReference type="EMBL" id="JBHULE010000019">
    <property type="protein sequence ID" value="MFD2564596.1"/>
    <property type="molecule type" value="Genomic_DNA"/>
</dbReference>
<accession>A0ABW5LKE1</accession>
<proteinExistence type="inferred from homology"/>
<evidence type="ECO:0000256" key="1">
    <source>
        <dbReference type="ARBA" id="ARBA00007819"/>
    </source>
</evidence>
<gene>
    <name evidence="6" type="ORF">ACFSR1_18075</name>
</gene>
<dbReference type="InterPro" id="IPR036716">
    <property type="entry name" value="Pest_crys_N_sf"/>
</dbReference>
<keyword evidence="7" id="KW-1185">Reference proteome</keyword>
<sequence>MSSKVHIVFNTISDKDNLEGYINEKICKTVHFKTTAFSNIDDQIRASKIKEIAQTLSSERRTSSEPKVATTENIPNGLEIQQKLKQQIDCFLQETDAILPLGIGEEIIPNGQTASYLVEDWKNYKKGTPFVKRVTNKSTLYFFRPDLIIENGELKDISVADIEMPSDLINLSLLSGQTYAQDVDWTKGVKVLLDSLNGAAPPPLNILGAALLAMVWPNGGDTDWEVIYDNIRKIIIEELDKKTLTDTYAELSGVLDYISSEYRHLADDPKTPKETLQSKLEFYNHTLYTKILSIFQDTRYANAALGNFLIAASTHIALFQERALQDPNHLTDPSNSPYAKTLSQKAKEYANHVDAVIPKLVESRAKEIGGLKVKKDCTVSSIGDLICSYSYYYADKKTGKNSKDIGREGGEKALEKKCKSKAEKHRKDYIKQVKDGTNKKLQETAGEVAKKWRTLAENPIPTIEAI</sequence>
<comment type="caution">
    <text evidence="6">The sequence shown here is derived from an EMBL/GenBank/DDBJ whole genome shotgun (WGS) entry which is preliminary data.</text>
</comment>
<evidence type="ECO:0000256" key="2">
    <source>
        <dbReference type="ARBA" id="ARBA00022656"/>
    </source>
</evidence>
<keyword evidence="2" id="KW-0800">Toxin</keyword>
<dbReference type="InterPro" id="IPR005639">
    <property type="entry name" value="Pest_crys_dom_I"/>
</dbReference>
<evidence type="ECO:0000256" key="3">
    <source>
        <dbReference type="ARBA" id="ARBA00022969"/>
    </source>
</evidence>